<accession>A0A1R2BBH9</accession>
<feature type="region of interest" description="Disordered" evidence="2">
    <location>
        <begin position="1"/>
        <end position="20"/>
    </location>
</feature>
<comment type="caution">
    <text evidence="3">The sequence shown here is derived from an EMBL/GenBank/DDBJ whole genome shotgun (WGS) entry which is preliminary data.</text>
</comment>
<dbReference type="EMBL" id="MPUH01000771">
    <property type="protein sequence ID" value="OMJ74151.1"/>
    <property type="molecule type" value="Genomic_DNA"/>
</dbReference>
<evidence type="ECO:0000256" key="2">
    <source>
        <dbReference type="SAM" id="MobiDB-lite"/>
    </source>
</evidence>
<keyword evidence="1" id="KW-0175">Coiled coil</keyword>
<sequence>MQKQFNLNPKTRSNEGNSIRCHSSLSYDKERNNRQSVLLRSDEAINFSQRFAKIVNKFCPNVQMNFFDDNWEKVIQRLDSTFQKILEDMKEQLNIEFIEKEEYLKKTTANLIKYEELLNKRKKEFDEKCAEWTKHKDEENNKLQKEKKEIVILKCRLQKEFEIKIEKLEEKEKKAFEIIEKFEGMHSDLMKSKIENQNITWDILQQSLKLEEKAAIIAWKEKTIKEDLKVINEEKSKLENEKKSNTLLKLELLNKIPKVNNIKRSSSSIEKLDFYDSPSFALNSSPSFALNSSHIDHDSFHKEETHNFSSKNKNSSFSNSSKLCTTKSESNIKNEIFNGFTRTIPRQEAYERKSLLKKIREKEIRNSQLKDEKIKQEKEREKLENLAYREKEIIEKTMKEQHRQECERKIQEKREQERIDLEKKELEKIRARKIEQERIEHQRIEDQFKDEIMTKVIIKERELEEKNLEIELYEKMLKDERLRLDFVKDDLTNERQELQSEKLVFYEEIIEERKKIEEYFTDIASKTSILNSRKEEILKAKITAEDKEIMKELEKKVGKSSDKSDKILTN</sequence>
<protein>
    <submittedName>
        <fullName evidence="3">Uncharacterized protein</fullName>
    </submittedName>
</protein>
<name>A0A1R2BBH9_9CILI</name>
<dbReference type="AlphaFoldDB" id="A0A1R2BBH9"/>
<reference evidence="3 4" key="1">
    <citation type="submission" date="2016-11" db="EMBL/GenBank/DDBJ databases">
        <title>The macronuclear genome of Stentor coeruleus: a giant cell with tiny introns.</title>
        <authorList>
            <person name="Slabodnick M."/>
            <person name="Ruby J.G."/>
            <person name="Reiff S.B."/>
            <person name="Swart E.C."/>
            <person name="Gosai S."/>
            <person name="Prabakaran S."/>
            <person name="Witkowska E."/>
            <person name="Larue G.E."/>
            <person name="Fisher S."/>
            <person name="Freeman R.M."/>
            <person name="Gunawardena J."/>
            <person name="Chu W."/>
            <person name="Stover N.A."/>
            <person name="Gregory B.D."/>
            <person name="Nowacki M."/>
            <person name="Derisi J."/>
            <person name="Roy S.W."/>
            <person name="Marshall W.F."/>
            <person name="Sood P."/>
        </authorList>
    </citation>
    <scope>NUCLEOTIDE SEQUENCE [LARGE SCALE GENOMIC DNA]</scope>
    <source>
        <strain evidence="3">WM001</strain>
    </source>
</reference>
<keyword evidence="4" id="KW-1185">Reference proteome</keyword>
<feature type="coiled-coil region" evidence="1">
    <location>
        <begin position="352"/>
        <end position="508"/>
    </location>
</feature>
<dbReference type="Proteomes" id="UP000187209">
    <property type="component" value="Unassembled WGS sequence"/>
</dbReference>
<organism evidence="3 4">
    <name type="scientific">Stentor coeruleus</name>
    <dbReference type="NCBI Taxonomy" id="5963"/>
    <lineage>
        <taxon>Eukaryota</taxon>
        <taxon>Sar</taxon>
        <taxon>Alveolata</taxon>
        <taxon>Ciliophora</taxon>
        <taxon>Postciliodesmatophora</taxon>
        <taxon>Heterotrichea</taxon>
        <taxon>Heterotrichida</taxon>
        <taxon>Stentoridae</taxon>
        <taxon>Stentor</taxon>
    </lineage>
</organism>
<feature type="coiled-coil region" evidence="1">
    <location>
        <begin position="86"/>
        <end position="185"/>
    </location>
</feature>
<evidence type="ECO:0000313" key="4">
    <source>
        <dbReference type="Proteomes" id="UP000187209"/>
    </source>
</evidence>
<gene>
    <name evidence="3" type="ORF">SteCoe_27006</name>
</gene>
<feature type="coiled-coil region" evidence="1">
    <location>
        <begin position="221"/>
        <end position="251"/>
    </location>
</feature>
<proteinExistence type="predicted"/>
<evidence type="ECO:0000256" key="1">
    <source>
        <dbReference type="SAM" id="Coils"/>
    </source>
</evidence>
<evidence type="ECO:0000313" key="3">
    <source>
        <dbReference type="EMBL" id="OMJ74151.1"/>
    </source>
</evidence>